<protein>
    <submittedName>
        <fullName evidence="1">Uncharacterized protein</fullName>
    </submittedName>
</protein>
<name>X1AX52_9ZZZZ</name>
<dbReference type="InterPro" id="IPR029044">
    <property type="entry name" value="Nucleotide-diphossugar_trans"/>
</dbReference>
<gene>
    <name evidence="1" type="ORF">S01H4_28699</name>
</gene>
<dbReference type="AlphaFoldDB" id="X1AX52"/>
<dbReference type="EMBL" id="BART01014354">
    <property type="protein sequence ID" value="GAG87709.1"/>
    <property type="molecule type" value="Genomic_DNA"/>
</dbReference>
<sequence>MKKEVVKTIKYENNLSPTGFREEAFFSLRAKWAGFQIGVHTGAIAYHLQSPSGGVRDKDYAARVQSDDEYFKKWAKEMYNKNGGLNVVD</sequence>
<proteinExistence type="predicted"/>
<comment type="caution">
    <text evidence="1">The sequence shown here is derived from an EMBL/GenBank/DDBJ whole genome shotgun (WGS) entry which is preliminary data.</text>
</comment>
<accession>X1AX52</accession>
<organism evidence="1">
    <name type="scientific">marine sediment metagenome</name>
    <dbReference type="NCBI Taxonomy" id="412755"/>
    <lineage>
        <taxon>unclassified sequences</taxon>
        <taxon>metagenomes</taxon>
        <taxon>ecological metagenomes</taxon>
    </lineage>
</organism>
<evidence type="ECO:0000313" key="1">
    <source>
        <dbReference type="EMBL" id="GAG87709.1"/>
    </source>
</evidence>
<reference evidence="1" key="1">
    <citation type="journal article" date="2014" name="Front. Microbiol.">
        <title>High frequency of phylogenetically diverse reductive dehalogenase-homologous genes in deep subseafloor sedimentary metagenomes.</title>
        <authorList>
            <person name="Kawai M."/>
            <person name="Futagami T."/>
            <person name="Toyoda A."/>
            <person name="Takaki Y."/>
            <person name="Nishi S."/>
            <person name="Hori S."/>
            <person name="Arai W."/>
            <person name="Tsubouchi T."/>
            <person name="Morono Y."/>
            <person name="Uchiyama I."/>
            <person name="Ito T."/>
            <person name="Fujiyama A."/>
            <person name="Inagaki F."/>
            <person name="Takami H."/>
        </authorList>
    </citation>
    <scope>NUCLEOTIDE SEQUENCE</scope>
    <source>
        <strain evidence="1">Expedition CK06-06</strain>
    </source>
</reference>
<dbReference type="SUPFAM" id="SSF53448">
    <property type="entry name" value="Nucleotide-diphospho-sugar transferases"/>
    <property type="match status" value="1"/>
</dbReference>